<evidence type="ECO:0000256" key="8">
    <source>
        <dbReference type="ARBA" id="ARBA00022741"/>
    </source>
</evidence>
<feature type="modified residue" description="4-aspartylphosphate" evidence="16">
    <location>
        <position position="805"/>
    </location>
</feature>
<keyword evidence="8" id="KW-0547">Nucleotide-binding</keyword>
<evidence type="ECO:0000256" key="16">
    <source>
        <dbReference type="PROSITE-ProRule" id="PRU00169"/>
    </source>
</evidence>
<feature type="domain" description="Histidine kinase" evidence="18">
    <location>
        <begin position="357"/>
        <end position="579"/>
    </location>
</feature>
<evidence type="ECO:0000256" key="11">
    <source>
        <dbReference type="ARBA" id="ARBA00022989"/>
    </source>
</evidence>
<dbReference type="SUPFAM" id="SSF47226">
    <property type="entry name" value="Histidine-containing phosphotransfer domain, HPT domain"/>
    <property type="match status" value="1"/>
</dbReference>
<evidence type="ECO:0000256" key="12">
    <source>
        <dbReference type="ARBA" id="ARBA00023012"/>
    </source>
</evidence>
<protein>
    <recommendedName>
        <fullName evidence="15">Sensory/regulatory protein RpfC</fullName>
        <ecNumber evidence="3">2.7.13.3</ecNumber>
    </recommendedName>
</protein>
<reference evidence="21" key="1">
    <citation type="submission" date="2020-01" db="EMBL/GenBank/DDBJ databases">
        <title>Caldichromatium gen. nov., sp. nov., a thermophilic purple sulfur bacterium member of the family Chromatiaceae isolated from Nakabusa hot spring, Japan.</title>
        <authorList>
            <person name="Saini M.K."/>
            <person name="Hanada S."/>
            <person name="Tank M."/>
        </authorList>
    </citation>
    <scope>NUCLEOTIDE SEQUENCE [LARGE SCALE GENOMIC DNA]</scope>
    <source>
        <strain evidence="21">No.7</strain>
    </source>
</reference>
<evidence type="ECO:0000256" key="1">
    <source>
        <dbReference type="ARBA" id="ARBA00000085"/>
    </source>
</evidence>
<dbReference type="Pfam" id="PF00497">
    <property type="entry name" value="SBP_bac_3"/>
    <property type="match status" value="1"/>
</dbReference>
<keyword evidence="13 17" id="KW-0472">Membrane</keyword>
<evidence type="ECO:0000256" key="13">
    <source>
        <dbReference type="ARBA" id="ARBA00023136"/>
    </source>
</evidence>
<dbReference type="SUPFAM" id="SSF47384">
    <property type="entry name" value="Homodimeric domain of signal transducing histidine kinase"/>
    <property type="match status" value="1"/>
</dbReference>
<dbReference type="FunFam" id="1.10.287.130:FF:000002">
    <property type="entry name" value="Two-component osmosensing histidine kinase"/>
    <property type="match status" value="1"/>
</dbReference>
<dbReference type="PROSITE" id="PS50109">
    <property type="entry name" value="HIS_KIN"/>
    <property type="match status" value="1"/>
</dbReference>
<evidence type="ECO:0000313" key="21">
    <source>
        <dbReference type="Proteomes" id="UP000502699"/>
    </source>
</evidence>
<dbReference type="InterPro" id="IPR001789">
    <property type="entry name" value="Sig_transdc_resp-reg_receiver"/>
</dbReference>
<evidence type="ECO:0000256" key="2">
    <source>
        <dbReference type="ARBA" id="ARBA00004651"/>
    </source>
</evidence>
<dbReference type="CDD" id="cd00082">
    <property type="entry name" value="HisKA"/>
    <property type="match status" value="1"/>
</dbReference>
<dbReference type="SUPFAM" id="SSF52172">
    <property type="entry name" value="CheY-like"/>
    <property type="match status" value="2"/>
</dbReference>
<dbReference type="RefSeq" id="WP_166270251.1">
    <property type="nucleotide sequence ID" value="NZ_CP048029.1"/>
</dbReference>
<evidence type="ECO:0000256" key="3">
    <source>
        <dbReference type="ARBA" id="ARBA00012438"/>
    </source>
</evidence>
<dbReference type="SUPFAM" id="SSF53850">
    <property type="entry name" value="Periplasmic binding protein-like II"/>
    <property type="match status" value="1"/>
</dbReference>
<dbReference type="SMART" id="SM00387">
    <property type="entry name" value="HATPase_c"/>
    <property type="match status" value="1"/>
</dbReference>
<evidence type="ECO:0000256" key="4">
    <source>
        <dbReference type="ARBA" id="ARBA00022475"/>
    </source>
</evidence>
<dbReference type="InterPro" id="IPR003661">
    <property type="entry name" value="HisK_dim/P_dom"/>
</dbReference>
<evidence type="ECO:0000256" key="15">
    <source>
        <dbReference type="ARBA" id="ARBA00068150"/>
    </source>
</evidence>
<dbReference type="GO" id="GO:0005524">
    <property type="term" value="F:ATP binding"/>
    <property type="evidence" value="ECO:0007669"/>
    <property type="project" value="UniProtKB-KW"/>
</dbReference>
<keyword evidence="9" id="KW-0418">Kinase</keyword>
<dbReference type="InterPro" id="IPR011006">
    <property type="entry name" value="CheY-like_superfamily"/>
</dbReference>
<dbReference type="Pfam" id="PF02518">
    <property type="entry name" value="HATPase_c"/>
    <property type="match status" value="1"/>
</dbReference>
<proteinExistence type="predicted"/>
<dbReference type="PANTHER" id="PTHR45339:SF1">
    <property type="entry name" value="HYBRID SIGNAL TRANSDUCTION HISTIDINE KINASE J"/>
    <property type="match status" value="1"/>
</dbReference>
<feature type="domain" description="Response regulatory" evidence="19">
    <location>
        <begin position="756"/>
        <end position="873"/>
    </location>
</feature>
<evidence type="ECO:0000256" key="9">
    <source>
        <dbReference type="ARBA" id="ARBA00022777"/>
    </source>
</evidence>
<dbReference type="KEGG" id="cjap:GWK36_05265"/>
<dbReference type="PROSITE" id="PS50110">
    <property type="entry name" value="RESPONSE_REGULATORY"/>
    <property type="match status" value="2"/>
</dbReference>
<feature type="domain" description="Response regulatory" evidence="19">
    <location>
        <begin position="602"/>
        <end position="715"/>
    </location>
</feature>
<dbReference type="Pfam" id="PF00072">
    <property type="entry name" value="Response_reg"/>
    <property type="match status" value="2"/>
</dbReference>
<dbReference type="InterPro" id="IPR004358">
    <property type="entry name" value="Sig_transdc_His_kin-like_C"/>
</dbReference>
<dbReference type="InterPro" id="IPR036097">
    <property type="entry name" value="HisK_dim/P_sf"/>
</dbReference>
<feature type="transmembrane region" description="Helical" evidence="17">
    <location>
        <begin position="15"/>
        <end position="33"/>
    </location>
</feature>
<dbReference type="PANTHER" id="PTHR45339">
    <property type="entry name" value="HYBRID SIGNAL TRANSDUCTION HISTIDINE KINASE J"/>
    <property type="match status" value="1"/>
</dbReference>
<dbReference type="InterPro" id="IPR036641">
    <property type="entry name" value="HPT_dom_sf"/>
</dbReference>
<keyword evidence="4" id="KW-1003">Cell membrane</keyword>
<dbReference type="Gene3D" id="3.40.50.2300">
    <property type="match status" value="2"/>
</dbReference>
<evidence type="ECO:0000256" key="5">
    <source>
        <dbReference type="ARBA" id="ARBA00022553"/>
    </source>
</evidence>
<dbReference type="InterPro" id="IPR036890">
    <property type="entry name" value="HATPase_C_sf"/>
</dbReference>
<organism evidence="20 21">
    <name type="scientific">Caldichromatium japonicum</name>
    <dbReference type="NCBI Taxonomy" id="2699430"/>
    <lineage>
        <taxon>Bacteria</taxon>
        <taxon>Pseudomonadati</taxon>
        <taxon>Pseudomonadota</taxon>
        <taxon>Gammaproteobacteria</taxon>
        <taxon>Chromatiales</taxon>
        <taxon>Chromatiaceae</taxon>
        <taxon>Caldichromatium</taxon>
    </lineage>
</organism>
<dbReference type="SMART" id="SM00062">
    <property type="entry name" value="PBPb"/>
    <property type="match status" value="1"/>
</dbReference>
<dbReference type="Gene3D" id="1.20.120.160">
    <property type="entry name" value="HPT domain"/>
    <property type="match status" value="1"/>
</dbReference>
<evidence type="ECO:0000259" key="19">
    <source>
        <dbReference type="PROSITE" id="PS50110"/>
    </source>
</evidence>
<dbReference type="GO" id="GO:0000155">
    <property type="term" value="F:phosphorelay sensor kinase activity"/>
    <property type="evidence" value="ECO:0007669"/>
    <property type="project" value="InterPro"/>
</dbReference>
<dbReference type="InterPro" id="IPR003594">
    <property type="entry name" value="HATPase_dom"/>
</dbReference>
<comment type="subunit">
    <text evidence="14">At low DSF concentrations, interacts with RpfF.</text>
</comment>
<dbReference type="SMART" id="SM00388">
    <property type="entry name" value="HisKA"/>
    <property type="match status" value="1"/>
</dbReference>
<evidence type="ECO:0000313" key="20">
    <source>
        <dbReference type="EMBL" id="QIK37484.1"/>
    </source>
</evidence>
<evidence type="ECO:0000256" key="14">
    <source>
        <dbReference type="ARBA" id="ARBA00064003"/>
    </source>
</evidence>
<dbReference type="InterPro" id="IPR001638">
    <property type="entry name" value="Solute-binding_3/MltF_N"/>
</dbReference>
<keyword evidence="10" id="KW-0067">ATP-binding</keyword>
<dbReference type="Gene3D" id="1.10.287.130">
    <property type="match status" value="1"/>
</dbReference>
<keyword evidence="7 17" id="KW-0812">Transmembrane</keyword>
<dbReference type="Proteomes" id="UP000502699">
    <property type="component" value="Chromosome"/>
</dbReference>
<keyword evidence="12" id="KW-0902">Two-component regulatory system</keyword>
<comment type="catalytic activity">
    <reaction evidence="1">
        <text>ATP + protein L-histidine = ADP + protein N-phospho-L-histidine.</text>
        <dbReference type="EC" id="2.7.13.3"/>
    </reaction>
</comment>
<dbReference type="CDD" id="cd17546">
    <property type="entry name" value="REC_hyHK_CKI1_RcsC-like"/>
    <property type="match status" value="1"/>
</dbReference>
<dbReference type="SMART" id="SM00448">
    <property type="entry name" value="REC"/>
    <property type="match status" value="2"/>
</dbReference>
<feature type="transmembrane region" description="Helical" evidence="17">
    <location>
        <begin position="275"/>
        <end position="298"/>
    </location>
</feature>
<dbReference type="SUPFAM" id="SSF55874">
    <property type="entry name" value="ATPase domain of HSP90 chaperone/DNA topoisomerase II/histidine kinase"/>
    <property type="match status" value="1"/>
</dbReference>
<dbReference type="GO" id="GO:0005886">
    <property type="term" value="C:plasma membrane"/>
    <property type="evidence" value="ECO:0007669"/>
    <property type="project" value="UniProtKB-SubCell"/>
</dbReference>
<dbReference type="EMBL" id="CP048029">
    <property type="protein sequence ID" value="QIK37484.1"/>
    <property type="molecule type" value="Genomic_DNA"/>
</dbReference>
<dbReference type="AlphaFoldDB" id="A0A6G7VBZ2"/>
<dbReference type="Gene3D" id="3.30.565.10">
    <property type="entry name" value="Histidine kinase-like ATPase, C-terminal domain"/>
    <property type="match status" value="1"/>
</dbReference>
<keyword evidence="11 17" id="KW-1133">Transmembrane helix</keyword>
<gene>
    <name evidence="20" type="ORF">GWK36_05265</name>
</gene>
<name>A0A6G7VBZ2_9GAMM</name>
<keyword evidence="6" id="KW-0808">Transferase</keyword>
<sequence length="1093" mass="120650">MLQGSTGKRVASRPFIALGLALLAMGMLIWFWLAQAKMPRPVRVGLYQNPPKVYRDEIGRPAGLFIELLEAIARAEGWRLSYEDCEWPDCLNRLKRGALDLMPDVAYTAERAERFDFHQVSVAGSWSQIYSRPDLAVAHLGDLAGRRVALLRGSVQQEFFDQLMKNAEHPYEPILVESLEAGYAAVAAGQADAVVTNSFFAAHNGARYHLRETPILFLPTALYFAAPKGRSADLLARIDHYLAAWRSEPDSVYFKAVQRAMALPPEVRIPPILRWWALGLGSALILLLGLNLMLRWLVNKRNQALTQTTHELEYQRAHLEQLVAARTAELEGLMEEMRLARAQAESASRFKSEFLANMSHEIRTPLNAVLGMLHLVLRKELTTEVRDRLTKAQCSAKLLLGLINDILDLSKIEAGKLEIELTEFKLDALIDQVKDTIDPQALAKGIAFSLHQDLTIPPILIGDPLRLNQVILNLCSNALKFTERGEIELRFEALEIEEKELVLQVMVRDTGIGIAPEVQAYLFEPFTQADRSTTRRFGGTGLGLAISRRLIEQMGGRIWLAQSAPGQGSTFCFALPLGVARKALAERQELLAQIRSLLKRLRILVVDSNPSSCARLSELLRSLQLEVMATTEAGAALSMLRDASGYDLAFIDCRLIDMTGQELIRRIHQDLRITPRPKLILISDHGRDEMQCEADGLLIRPISSSFLLDTLLSVLGHGRLLKAEGLADEGPAVQACGWSGLDHPAGMAEGALTGARILLVEDNEINREFACELLRSLGATVDEAADGAEALERVQQATYDAVLMDIQMQVMDGLEAARHIRALGEQFAGLPIIAMTALAMAEDHKKALAAGMNDYLSKPIDPEHLFAVLCRWLTPAGQAQLPPPAAVVKERLPPEFAALHSLDVHAGIQRIGGKIDAYRKQLSRFHQRYTQASLELESLACDQGPAVAQSRCHALKGLIANLGAKTLFDQINAIDDCLKRNQLPPADAWQALHRHWQTLIDEIDGLERSTPVEGPAQSKTLSPDELRDLVERLLRALNDDLGAIDHLLSELRAGTTGTGIEDELAAIAADCEVFAIDEALARTQRLRQTLAAG</sequence>
<dbReference type="Pfam" id="PF00512">
    <property type="entry name" value="HisKA"/>
    <property type="match status" value="1"/>
</dbReference>
<evidence type="ECO:0000259" key="18">
    <source>
        <dbReference type="PROSITE" id="PS50109"/>
    </source>
</evidence>
<evidence type="ECO:0000256" key="6">
    <source>
        <dbReference type="ARBA" id="ARBA00022679"/>
    </source>
</evidence>
<dbReference type="EC" id="2.7.13.3" evidence="3"/>
<keyword evidence="5 16" id="KW-0597">Phosphoprotein</keyword>
<dbReference type="PRINTS" id="PR00344">
    <property type="entry name" value="BCTRLSENSOR"/>
</dbReference>
<dbReference type="Gene3D" id="3.40.190.10">
    <property type="entry name" value="Periplasmic binding protein-like II"/>
    <property type="match status" value="2"/>
</dbReference>
<dbReference type="CDD" id="cd16922">
    <property type="entry name" value="HATPase_EvgS-ArcB-TorS-like"/>
    <property type="match status" value="1"/>
</dbReference>
<dbReference type="FunFam" id="3.30.565.10:FF:000010">
    <property type="entry name" value="Sensor histidine kinase RcsC"/>
    <property type="match status" value="1"/>
</dbReference>
<keyword evidence="21" id="KW-1185">Reference proteome</keyword>
<feature type="modified residue" description="4-aspartylphosphate" evidence="16">
    <location>
        <position position="652"/>
    </location>
</feature>
<evidence type="ECO:0000256" key="17">
    <source>
        <dbReference type="SAM" id="Phobius"/>
    </source>
</evidence>
<dbReference type="InterPro" id="IPR005467">
    <property type="entry name" value="His_kinase_dom"/>
</dbReference>
<comment type="subcellular location">
    <subcellularLocation>
        <location evidence="2">Cell membrane</location>
        <topology evidence="2">Multi-pass membrane protein</topology>
    </subcellularLocation>
</comment>
<evidence type="ECO:0000256" key="10">
    <source>
        <dbReference type="ARBA" id="ARBA00022840"/>
    </source>
</evidence>
<evidence type="ECO:0000256" key="7">
    <source>
        <dbReference type="ARBA" id="ARBA00022692"/>
    </source>
</evidence>
<accession>A0A6G7VBZ2</accession>